<evidence type="ECO:0000313" key="3">
    <source>
        <dbReference type="Proteomes" id="UP000248483"/>
    </source>
</evidence>
<accession>A0A7F8K684</accession>
<dbReference type="GO" id="GO:0006357">
    <property type="term" value="P:regulation of transcription by RNA polymerase II"/>
    <property type="evidence" value="ECO:0007669"/>
    <property type="project" value="TreeGrafter"/>
</dbReference>
<feature type="region of interest" description="Disordered" evidence="1">
    <location>
        <begin position="103"/>
        <end position="170"/>
    </location>
</feature>
<dbReference type="AlphaFoldDB" id="A0A7F8K684"/>
<dbReference type="InterPro" id="IPR029316">
    <property type="entry name" value="RFXAP_RFXANK-bd"/>
</dbReference>
<dbReference type="Proteomes" id="UP000248483">
    <property type="component" value="Unplaced"/>
</dbReference>
<dbReference type="Gene3D" id="6.10.290.30">
    <property type="entry name" value="Regulatory factor X-associated C-terminal binding domain"/>
    <property type="match status" value="1"/>
</dbReference>
<keyword evidence="3" id="KW-1185">Reference proteome</keyword>
<feature type="compositionally biased region" description="Polar residues" evidence="1">
    <location>
        <begin position="361"/>
        <end position="370"/>
    </location>
</feature>
<feature type="compositionally biased region" description="Acidic residues" evidence="1">
    <location>
        <begin position="304"/>
        <end position="318"/>
    </location>
</feature>
<evidence type="ECO:0000256" key="1">
    <source>
        <dbReference type="SAM" id="MobiDB-lite"/>
    </source>
</evidence>
<feature type="region of interest" description="Disordered" evidence="1">
    <location>
        <begin position="223"/>
        <end position="251"/>
    </location>
</feature>
<proteinExistence type="predicted"/>
<dbReference type="InParanoid" id="A0A7F8K684"/>
<reference evidence="4" key="1">
    <citation type="submission" date="2025-08" db="UniProtKB">
        <authorList>
            <consortium name="RefSeq"/>
        </authorList>
    </citation>
    <scope>IDENTIFICATION</scope>
    <source>
        <tissue evidence="4">Blood</tissue>
    </source>
</reference>
<dbReference type="GeneID" id="111175071"/>
<dbReference type="RefSeq" id="XP_030618306.1">
    <property type="nucleotide sequence ID" value="XM_030762446.1"/>
</dbReference>
<feature type="compositionally biased region" description="Gly residues" evidence="1">
    <location>
        <begin position="343"/>
        <end position="360"/>
    </location>
</feature>
<gene>
    <name evidence="4" type="primary">RFXAP</name>
</gene>
<protein>
    <submittedName>
        <fullName evidence="4">Regulatory factor X-associated protein</fullName>
    </submittedName>
</protein>
<feature type="region of interest" description="Disordered" evidence="1">
    <location>
        <begin position="304"/>
        <end position="370"/>
    </location>
</feature>
<dbReference type="KEGG" id="dle:111175071"/>
<dbReference type="GO" id="GO:0005634">
    <property type="term" value="C:nucleus"/>
    <property type="evidence" value="ECO:0007669"/>
    <property type="project" value="TreeGrafter"/>
</dbReference>
<sequence>MALAAKNMQTHAPNWCGFQQPKVACLEHWLLAASASVNEFKPRLPKDFDLLALYTGGMGTLTRAGGKNKTKEHIYPTVLLRTWQDVALPETWLSPDSAISHRVTTGRVGSRQKRCPAQHLSTSSALSKPAGAGGDRAAQHLPPESTAHAQSDPPAAAQLRPSETPGSLKGTELGARLLSQPLFLSRVPGRWFAKCSWARQVLKGWGRGPPPGLSSTEVQAVAEGAGPGAASGALRPGAPAPASGQARAPTPVPAAASQFTLLVMRPCGGPDEAAAEGVLRQAPALGGSAGAGKPVRYLCEVAGDGEEEAGEDETDLLDTSDPPGGGESTASLEDLEDEETHSGGEGGSGGARRRGSGGGSMSKTCTYEGCSETTSQVAKQRKPWMCKKHRNKMYKDKYKKKKSDQALNCGGAAQAGSAGNVKLEESADNILSIVKQRTGSFGDRPARPTLLEQVLNQKRLSLLRSPEVVQFLQKQQQLLNQQVLEQRQQQFPGTSV</sequence>
<dbReference type="InterPro" id="IPR038308">
    <property type="entry name" value="RFXAP_C_sf"/>
</dbReference>
<dbReference type="PANTHER" id="PTHR15110:SF2">
    <property type="entry name" value="REGULATORY FACTOR X-ASSOCIATED PROTEIN"/>
    <property type="match status" value="1"/>
</dbReference>
<dbReference type="Pfam" id="PF15289">
    <property type="entry name" value="RFXA_RFXANK_bdg"/>
    <property type="match status" value="1"/>
</dbReference>
<name>A0A7F8K684_DELLE</name>
<feature type="domain" description="Regulatory factor X-associated protein RFXANK-binding" evidence="2">
    <location>
        <begin position="364"/>
        <end position="491"/>
    </location>
</feature>
<evidence type="ECO:0000259" key="2">
    <source>
        <dbReference type="Pfam" id="PF15289"/>
    </source>
</evidence>
<evidence type="ECO:0000313" key="4">
    <source>
        <dbReference type="RefSeq" id="XP_030618306.1"/>
    </source>
</evidence>
<feature type="compositionally biased region" description="Low complexity" evidence="1">
    <location>
        <begin position="223"/>
        <end position="244"/>
    </location>
</feature>
<organism evidence="3 4">
    <name type="scientific">Delphinapterus leucas</name>
    <name type="common">Beluga whale</name>
    <dbReference type="NCBI Taxonomy" id="9749"/>
    <lineage>
        <taxon>Eukaryota</taxon>
        <taxon>Metazoa</taxon>
        <taxon>Chordata</taxon>
        <taxon>Craniata</taxon>
        <taxon>Vertebrata</taxon>
        <taxon>Euteleostomi</taxon>
        <taxon>Mammalia</taxon>
        <taxon>Eutheria</taxon>
        <taxon>Laurasiatheria</taxon>
        <taxon>Artiodactyla</taxon>
        <taxon>Whippomorpha</taxon>
        <taxon>Cetacea</taxon>
        <taxon>Odontoceti</taxon>
        <taxon>Monodontidae</taxon>
        <taxon>Delphinapterus</taxon>
    </lineage>
</organism>
<dbReference type="CTD" id="5994"/>
<dbReference type="PANTHER" id="PTHR15110">
    <property type="entry name" value="REGULATORY FACTOR X-ASSOCIATED PROTEIN"/>
    <property type="match status" value="1"/>
</dbReference>